<name>A0A7D5LBZ3_9EURY</name>
<dbReference type="PROSITE" id="PS51898">
    <property type="entry name" value="TYR_RECOMBINASE"/>
    <property type="match status" value="1"/>
</dbReference>
<evidence type="ECO:0000256" key="2">
    <source>
        <dbReference type="ARBA" id="ARBA00023125"/>
    </source>
</evidence>
<dbReference type="Pfam" id="PF00589">
    <property type="entry name" value="Phage_integrase"/>
    <property type="match status" value="1"/>
</dbReference>
<dbReference type="RefSeq" id="WP_179269452.1">
    <property type="nucleotide sequence ID" value="NZ_CP058579.1"/>
</dbReference>
<reference evidence="5 6" key="1">
    <citation type="submission" date="2020-06" db="EMBL/GenBank/DDBJ databases">
        <title>NJ-3-1, isolated from saline soil.</title>
        <authorList>
            <person name="Cui H.L."/>
            <person name="Shi X."/>
        </authorList>
    </citation>
    <scope>NUCLEOTIDE SEQUENCE [LARGE SCALE GENOMIC DNA]</scope>
    <source>
        <strain evidence="5 6">NJ-3-1</strain>
    </source>
</reference>
<dbReference type="GeneID" id="56038687"/>
<accession>A0A7D5LBZ3</accession>
<evidence type="ECO:0000256" key="3">
    <source>
        <dbReference type="ARBA" id="ARBA00023172"/>
    </source>
</evidence>
<evidence type="ECO:0000313" key="5">
    <source>
        <dbReference type="EMBL" id="QLG62867.1"/>
    </source>
</evidence>
<feature type="domain" description="Tyr recombinase" evidence="4">
    <location>
        <begin position="135"/>
        <end position="328"/>
    </location>
</feature>
<evidence type="ECO:0000259" key="4">
    <source>
        <dbReference type="PROSITE" id="PS51898"/>
    </source>
</evidence>
<dbReference type="InterPro" id="IPR002104">
    <property type="entry name" value="Integrase_catalytic"/>
</dbReference>
<dbReference type="InterPro" id="IPR050090">
    <property type="entry name" value="Tyrosine_recombinase_XerCD"/>
</dbReference>
<dbReference type="InterPro" id="IPR011010">
    <property type="entry name" value="DNA_brk_join_enz"/>
</dbReference>
<evidence type="ECO:0000256" key="1">
    <source>
        <dbReference type="ARBA" id="ARBA00022908"/>
    </source>
</evidence>
<dbReference type="PANTHER" id="PTHR30349">
    <property type="entry name" value="PHAGE INTEGRASE-RELATED"/>
    <property type="match status" value="1"/>
</dbReference>
<dbReference type="GO" id="GO:0003677">
    <property type="term" value="F:DNA binding"/>
    <property type="evidence" value="ECO:0007669"/>
    <property type="project" value="UniProtKB-KW"/>
</dbReference>
<dbReference type="AlphaFoldDB" id="A0A7D5LBZ3"/>
<keyword evidence="2" id="KW-0238">DNA-binding</keyword>
<sequence length="425" mass="47644">MGNLEDFQNFGRQLRKELDAVDDHDEVDRPYIKRFVTAIDGHVAESTLAVYLRNLRRVSDLTDEPLIDLDEAGLDSYVFDWRRDPALGQGDDPGFSEGTIRNYQFAVTKFLDTIDVEAEWVEDYDLVAPPQNNVEPEDMLTPEDVAALAEGANNLRDIALIEFLADTGARLSLVGSLRVGDVDLEGVRATYSPNPNATGLKGATVMSYPIIDSKTILQTYLRSTHPRPEREDVAFFHRIGGNHNTDEDDAGAISPQNIRGQLRKAADHAGIDKPVNPHNFRHSAITRMRREGWDRGEIEHRVHWSVDTDMWATYEHISGEQHNEAIWRHAGIVEEDEDGPDRQRIPCPNCREPLAPGHQYCNRCGEPADGATRRLKQQAIGSLADAMADLSEQERRAFLSESLQRLDEDASMLGAHESPSQQSDS</sequence>
<keyword evidence="6" id="KW-1185">Reference proteome</keyword>
<protein>
    <submittedName>
        <fullName evidence="5">Tyrosine-type recombinase/integrase</fullName>
    </submittedName>
</protein>
<dbReference type="SUPFAM" id="SSF56349">
    <property type="entry name" value="DNA breaking-rejoining enzymes"/>
    <property type="match status" value="1"/>
</dbReference>
<keyword evidence="1" id="KW-0229">DNA integration</keyword>
<keyword evidence="3" id="KW-0233">DNA recombination</keyword>
<dbReference type="GO" id="GO:0006310">
    <property type="term" value="P:DNA recombination"/>
    <property type="evidence" value="ECO:0007669"/>
    <property type="project" value="UniProtKB-KW"/>
</dbReference>
<dbReference type="PANTHER" id="PTHR30349:SF41">
    <property type="entry name" value="INTEGRASE_RECOMBINASE PROTEIN MJ0367-RELATED"/>
    <property type="match status" value="1"/>
</dbReference>
<evidence type="ECO:0000313" key="6">
    <source>
        <dbReference type="Proteomes" id="UP000509626"/>
    </source>
</evidence>
<dbReference type="OrthoDB" id="144892at2157"/>
<dbReference type="Proteomes" id="UP000509626">
    <property type="component" value="Chromosome"/>
</dbReference>
<organism evidence="5 6">
    <name type="scientific">Halorarum salinum</name>
    <dbReference type="NCBI Taxonomy" id="2743089"/>
    <lineage>
        <taxon>Archaea</taxon>
        <taxon>Methanobacteriati</taxon>
        <taxon>Methanobacteriota</taxon>
        <taxon>Stenosarchaea group</taxon>
        <taxon>Halobacteria</taxon>
        <taxon>Halobacteriales</taxon>
        <taxon>Haloferacaceae</taxon>
        <taxon>Halorarum</taxon>
    </lineage>
</organism>
<gene>
    <name evidence="5" type="ORF">HUG12_14470</name>
</gene>
<dbReference type="KEGG" id="halu:HUG12_14470"/>
<proteinExistence type="predicted"/>
<dbReference type="GO" id="GO:0015074">
    <property type="term" value="P:DNA integration"/>
    <property type="evidence" value="ECO:0007669"/>
    <property type="project" value="UniProtKB-KW"/>
</dbReference>
<dbReference type="InterPro" id="IPR013762">
    <property type="entry name" value="Integrase-like_cat_sf"/>
</dbReference>
<dbReference type="EMBL" id="CP058579">
    <property type="protein sequence ID" value="QLG62867.1"/>
    <property type="molecule type" value="Genomic_DNA"/>
</dbReference>
<dbReference type="Gene3D" id="1.10.443.10">
    <property type="entry name" value="Intergrase catalytic core"/>
    <property type="match status" value="1"/>
</dbReference>